<dbReference type="InterPro" id="IPR044492">
    <property type="entry name" value="P_typ_ATPase_HD_dom"/>
</dbReference>
<comment type="subcellular location">
    <subcellularLocation>
        <location evidence="12">Cell membrane</location>
    </subcellularLocation>
    <subcellularLocation>
        <location evidence="1">Membrane</location>
        <topology evidence="1">Multi-pass membrane protein</topology>
    </subcellularLocation>
</comment>
<evidence type="ECO:0000313" key="15">
    <source>
        <dbReference type="Proteomes" id="UP000542125"/>
    </source>
</evidence>
<keyword evidence="5 12" id="KW-0547">Nucleotide-binding</keyword>
<keyword evidence="12" id="KW-1003">Cell membrane</keyword>
<dbReference type="PROSITE" id="PS00154">
    <property type="entry name" value="ATPASE_E1_E2"/>
    <property type="match status" value="1"/>
</dbReference>
<dbReference type="Gene3D" id="3.40.50.1000">
    <property type="entry name" value="HAD superfamily/HAD-like"/>
    <property type="match status" value="1"/>
</dbReference>
<dbReference type="GO" id="GO:0016887">
    <property type="term" value="F:ATP hydrolysis activity"/>
    <property type="evidence" value="ECO:0007669"/>
    <property type="project" value="InterPro"/>
</dbReference>
<dbReference type="SUPFAM" id="SSF81665">
    <property type="entry name" value="Calcium ATPase, transmembrane domain M"/>
    <property type="match status" value="1"/>
</dbReference>
<reference evidence="14 15" key="1">
    <citation type="submission" date="2020-07" db="EMBL/GenBank/DDBJ databases">
        <title>Genomic Encyclopedia of Type Strains, Phase IV (KMG-V): Genome sequencing to study the core and pangenomes of soil and plant-associated prokaryotes.</title>
        <authorList>
            <person name="Whitman W."/>
        </authorList>
    </citation>
    <scope>NUCLEOTIDE SEQUENCE [LARGE SCALE GENOMIC DNA]</scope>
    <source>
        <strain evidence="14 15">SAS40</strain>
    </source>
</reference>
<dbReference type="Proteomes" id="UP000542125">
    <property type="component" value="Unassembled WGS sequence"/>
</dbReference>
<dbReference type="NCBIfam" id="TIGR01525">
    <property type="entry name" value="ATPase-IB_hvy"/>
    <property type="match status" value="1"/>
</dbReference>
<dbReference type="SUPFAM" id="SSF81653">
    <property type="entry name" value="Calcium ATPase, transduction domain A"/>
    <property type="match status" value="1"/>
</dbReference>
<dbReference type="Pfam" id="PF00403">
    <property type="entry name" value="HMA"/>
    <property type="match status" value="1"/>
</dbReference>
<feature type="transmembrane region" description="Helical" evidence="12">
    <location>
        <begin position="806"/>
        <end position="828"/>
    </location>
</feature>
<dbReference type="SFLD" id="SFLDG00002">
    <property type="entry name" value="C1.7:_P-type_atpase_like"/>
    <property type="match status" value="1"/>
</dbReference>
<dbReference type="InterPro" id="IPR023298">
    <property type="entry name" value="ATPase_P-typ_TM_dom_sf"/>
</dbReference>
<dbReference type="GO" id="GO:0016463">
    <property type="term" value="F:P-type zinc transporter activity"/>
    <property type="evidence" value="ECO:0007669"/>
    <property type="project" value="UniProtKB-EC"/>
</dbReference>
<dbReference type="InterPro" id="IPR001757">
    <property type="entry name" value="P_typ_ATPase"/>
</dbReference>
<dbReference type="SFLD" id="SFLDF00027">
    <property type="entry name" value="p-type_atpase"/>
    <property type="match status" value="1"/>
</dbReference>
<dbReference type="SFLD" id="SFLDS00003">
    <property type="entry name" value="Haloacid_Dehalogenase"/>
    <property type="match status" value="1"/>
</dbReference>
<evidence type="ECO:0000256" key="5">
    <source>
        <dbReference type="ARBA" id="ARBA00022741"/>
    </source>
</evidence>
<dbReference type="InterPro" id="IPR036412">
    <property type="entry name" value="HAD-like_sf"/>
</dbReference>
<evidence type="ECO:0000256" key="2">
    <source>
        <dbReference type="ARBA" id="ARBA00006024"/>
    </source>
</evidence>
<dbReference type="PRINTS" id="PR00941">
    <property type="entry name" value="CDATPASE"/>
</dbReference>
<dbReference type="Pfam" id="PF00702">
    <property type="entry name" value="Hydrolase"/>
    <property type="match status" value="1"/>
</dbReference>
<evidence type="ECO:0000256" key="9">
    <source>
        <dbReference type="ARBA" id="ARBA00023136"/>
    </source>
</evidence>
<keyword evidence="8 12" id="KW-1133">Transmembrane helix</keyword>
<feature type="transmembrane region" description="Helical" evidence="12">
    <location>
        <begin position="449"/>
        <end position="474"/>
    </location>
</feature>
<dbReference type="EMBL" id="JACBYR010000003">
    <property type="protein sequence ID" value="NYE86062.1"/>
    <property type="molecule type" value="Genomic_DNA"/>
</dbReference>
<feature type="transmembrane region" description="Helical" evidence="12">
    <location>
        <begin position="217"/>
        <end position="235"/>
    </location>
</feature>
<dbReference type="CDD" id="cd00371">
    <property type="entry name" value="HMA"/>
    <property type="match status" value="1"/>
</dbReference>
<evidence type="ECO:0000256" key="8">
    <source>
        <dbReference type="ARBA" id="ARBA00022989"/>
    </source>
</evidence>
<dbReference type="FunFam" id="2.70.150.10:FF:000002">
    <property type="entry name" value="Copper-transporting ATPase 1, putative"/>
    <property type="match status" value="1"/>
</dbReference>
<evidence type="ECO:0000256" key="11">
    <source>
        <dbReference type="ARBA" id="ARBA00047308"/>
    </source>
</evidence>
<gene>
    <name evidence="14" type="ORF">FHW18_005381</name>
</gene>
<comment type="caution">
    <text evidence="14">The sequence shown here is derived from an EMBL/GenBank/DDBJ whole genome shotgun (WGS) entry which is preliminary data.</text>
</comment>
<organism evidence="14 15">
    <name type="scientific">Pigmentiphaga litoralis</name>
    <dbReference type="NCBI Taxonomy" id="516702"/>
    <lineage>
        <taxon>Bacteria</taxon>
        <taxon>Pseudomonadati</taxon>
        <taxon>Pseudomonadota</taxon>
        <taxon>Betaproteobacteria</taxon>
        <taxon>Burkholderiales</taxon>
        <taxon>Alcaligenaceae</taxon>
        <taxon>Pigmentiphaga</taxon>
    </lineage>
</organism>
<keyword evidence="3 12" id="KW-0812">Transmembrane</keyword>
<dbReference type="PANTHER" id="PTHR48085">
    <property type="entry name" value="CADMIUM/ZINC-TRANSPORTING ATPASE HMA2-RELATED"/>
    <property type="match status" value="1"/>
</dbReference>
<dbReference type="Gene3D" id="3.40.1110.10">
    <property type="entry name" value="Calcium-transporting ATPase, cytoplasmic domain N"/>
    <property type="match status" value="1"/>
</dbReference>
<dbReference type="InterPro" id="IPR027256">
    <property type="entry name" value="P-typ_ATPase_IB"/>
</dbReference>
<dbReference type="SUPFAM" id="SSF56784">
    <property type="entry name" value="HAD-like"/>
    <property type="match status" value="1"/>
</dbReference>
<dbReference type="InterPro" id="IPR008250">
    <property type="entry name" value="ATPase_P-typ_transduc_dom_A_sf"/>
</dbReference>
<dbReference type="Gene3D" id="2.70.150.10">
    <property type="entry name" value="Calcium-transporting ATPase, cytoplasmic transduction domain A"/>
    <property type="match status" value="1"/>
</dbReference>
<dbReference type="NCBIfam" id="TIGR01494">
    <property type="entry name" value="ATPase_P-type"/>
    <property type="match status" value="2"/>
</dbReference>
<dbReference type="InterPro" id="IPR059000">
    <property type="entry name" value="ATPase_P-type_domA"/>
</dbReference>
<evidence type="ECO:0000259" key="13">
    <source>
        <dbReference type="PROSITE" id="PS50846"/>
    </source>
</evidence>
<feature type="transmembrane region" description="Helical" evidence="12">
    <location>
        <begin position="422"/>
        <end position="443"/>
    </location>
</feature>
<dbReference type="PANTHER" id="PTHR48085:SF5">
    <property type="entry name" value="CADMIUM_ZINC-TRANSPORTING ATPASE HMA4-RELATED"/>
    <property type="match status" value="1"/>
</dbReference>
<evidence type="ECO:0000256" key="3">
    <source>
        <dbReference type="ARBA" id="ARBA00022692"/>
    </source>
</evidence>
<keyword evidence="6 12" id="KW-0067">ATP-binding</keyword>
<dbReference type="PROSITE" id="PS50846">
    <property type="entry name" value="HMA_2"/>
    <property type="match status" value="1"/>
</dbReference>
<dbReference type="InterPro" id="IPR023299">
    <property type="entry name" value="ATPase_P-typ_cyto_dom_N"/>
</dbReference>
<evidence type="ECO:0000256" key="6">
    <source>
        <dbReference type="ARBA" id="ARBA00022840"/>
    </source>
</evidence>
<dbReference type="GO" id="GO:0015086">
    <property type="term" value="F:cadmium ion transmembrane transporter activity"/>
    <property type="evidence" value="ECO:0007669"/>
    <property type="project" value="TreeGrafter"/>
</dbReference>
<comment type="similarity">
    <text evidence="2 12">Belongs to the cation transport ATPase (P-type) (TC 3.A.3) family. Type IB subfamily.</text>
</comment>
<dbReference type="InterPro" id="IPR051014">
    <property type="entry name" value="Cation_Transport_ATPase_IB"/>
</dbReference>
<sequence length="847" mass="88317">MSDSKGCCGSAPAPADDLNARAVSRKPPAMPAEGGCCAPAAATSCCTPAAATSLQAEHDHAGHDDHDHAHAAAHSHAHTEDACCAADPATLAASAAAQPAPDGTPFSLFRIDQMDCPTEERLLRKALEPLPGVHQLAFNLIERTLRVHHDLPDPEPLMATIRGLDMKPVLLNAPGQEGAAPTPPAPAVSRAMAWRMGVAGVLAIGSEVVAYSTGDETSWPIAVLALAAILIGGLPTLRKGWIALKNLTLNINLLMTVAVIGAVLIGQWPEAAVVIWLFGIAEMIEALSLERARNAIRSLTALAPDRALVRQPDGAWQEQSVDTLAIGQVVRVRPGERVVLDGVVLRGVSSIDQAPITGESMPVDKQAGDRVFAGTINQDGVLEIEVTTRKGDTMLDRIARSVQDAQAQRAPTQRFIDRFARVYTPIVFLAAIAVAVVAPLAFGAPWQPWIYRALVLLVIACPCALVISTPVTIVSGLTAAARRGILVKGGLYLEQGRRLTALALDKTGTLTEGKPTLTDIVVLGAESSSGVMPAAGSDMIPSSAPDSTTVLSRDDAHRLAASIDVLSPHPVAVAIATGVAAADLADVADFQSLPGRGVQGAIDSVMYYVGNPRLMQEIGADTPAVASAMDALERQGKTAVVLARKGQALALLAVADTVRDTSRQAIAELNALGVRTVMLSGDNAATVAAVGTSLGIADARGNLLPEDKLRIVNELADTGRIGMVGDGVNDAPALARADIGFAMGAAGTDTAIETADVALMQDDLRKIPEFIRLSRRTAAVLMQNIAFALLLKIVFFGLTFTGHATLWMAVFADAGGSLLVVFNGLRLLRAPREARKITPPVGKPATA</sequence>
<feature type="transmembrane region" description="Helical" evidence="12">
    <location>
        <begin position="192"/>
        <end position="211"/>
    </location>
</feature>
<keyword evidence="15" id="KW-1185">Reference proteome</keyword>
<keyword evidence="4 12" id="KW-0479">Metal-binding</keyword>
<evidence type="ECO:0000256" key="1">
    <source>
        <dbReference type="ARBA" id="ARBA00004141"/>
    </source>
</evidence>
<dbReference type="AlphaFoldDB" id="A0A7Y9IZU6"/>
<name>A0A7Y9IZU6_9BURK</name>
<dbReference type="InterPro" id="IPR006121">
    <property type="entry name" value="HMA_dom"/>
</dbReference>
<dbReference type="EC" id="7.2.2.12" evidence="10"/>
<evidence type="ECO:0000313" key="14">
    <source>
        <dbReference type="EMBL" id="NYE86062.1"/>
    </source>
</evidence>
<dbReference type="RefSeq" id="WP_257022679.1">
    <property type="nucleotide sequence ID" value="NZ_JACBYR010000003.1"/>
</dbReference>
<keyword evidence="7" id="KW-1278">Translocase</keyword>
<feature type="transmembrane region" description="Helical" evidence="12">
    <location>
        <begin position="247"/>
        <end position="265"/>
    </location>
</feature>
<dbReference type="Pfam" id="PF00122">
    <property type="entry name" value="E1-E2_ATPase"/>
    <property type="match status" value="1"/>
</dbReference>
<dbReference type="GO" id="GO:0005886">
    <property type="term" value="C:plasma membrane"/>
    <property type="evidence" value="ECO:0007669"/>
    <property type="project" value="UniProtKB-SubCell"/>
</dbReference>
<dbReference type="GO" id="GO:0046872">
    <property type="term" value="F:metal ion binding"/>
    <property type="evidence" value="ECO:0007669"/>
    <property type="project" value="UniProtKB-KW"/>
</dbReference>
<feature type="domain" description="HMA" evidence="13">
    <location>
        <begin position="105"/>
        <end position="169"/>
    </location>
</feature>
<dbReference type="GO" id="GO:0005524">
    <property type="term" value="F:ATP binding"/>
    <property type="evidence" value="ECO:0007669"/>
    <property type="project" value="UniProtKB-UniRule"/>
</dbReference>
<accession>A0A7Y9IZU6</accession>
<proteinExistence type="inferred from homology"/>
<evidence type="ECO:0000256" key="7">
    <source>
        <dbReference type="ARBA" id="ARBA00022967"/>
    </source>
</evidence>
<dbReference type="InterPro" id="IPR023214">
    <property type="entry name" value="HAD_sf"/>
</dbReference>
<keyword evidence="9 12" id="KW-0472">Membrane</keyword>
<dbReference type="PRINTS" id="PR00119">
    <property type="entry name" value="CATATPASE"/>
</dbReference>
<evidence type="ECO:0000256" key="12">
    <source>
        <dbReference type="RuleBase" id="RU362081"/>
    </source>
</evidence>
<dbReference type="SUPFAM" id="SSF55008">
    <property type="entry name" value="HMA, heavy metal-associated domain"/>
    <property type="match status" value="1"/>
</dbReference>
<protein>
    <recommendedName>
        <fullName evidence="10">P-type Zn(2+) transporter</fullName>
        <ecNumber evidence="10">7.2.2.12</ecNumber>
    </recommendedName>
</protein>
<evidence type="ECO:0000256" key="4">
    <source>
        <dbReference type="ARBA" id="ARBA00022723"/>
    </source>
</evidence>
<feature type="transmembrane region" description="Helical" evidence="12">
    <location>
        <begin position="271"/>
        <end position="289"/>
    </location>
</feature>
<dbReference type="InterPro" id="IPR036163">
    <property type="entry name" value="HMA_dom_sf"/>
</dbReference>
<comment type="catalytic activity">
    <reaction evidence="11">
        <text>Zn(2+)(in) + ATP + H2O = Zn(2+)(out) + ADP + phosphate + H(+)</text>
        <dbReference type="Rhea" id="RHEA:20621"/>
        <dbReference type="ChEBI" id="CHEBI:15377"/>
        <dbReference type="ChEBI" id="CHEBI:15378"/>
        <dbReference type="ChEBI" id="CHEBI:29105"/>
        <dbReference type="ChEBI" id="CHEBI:30616"/>
        <dbReference type="ChEBI" id="CHEBI:43474"/>
        <dbReference type="ChEBI" id="CHEBI:456216"/>
        <dbReference type="EC" id="7.2.2.12"/>
    </reaction>
</comment>
<evidence type="ECO:0000256" key="10">
    <source>
        <dbReference type="ARBA" id="ARBA00039097"/>
    </source>
</evidence>
<dbReference type="InterPro" id="IPR018303">
    <property type="entry name" value="ATPase_P-typ_P_site"/>
</dbReference>
<feature type="transmembrane region" description="Helical" evidence="12">
    <location>
        <begin position="778"/>
        <end position="800"/>
    </location>
</feature>